<reference evidence="2" key="1">
    <citation type="submission" date="2023-03" db="EMBL/GenBank/DDBJ databases">
        <title>Massive genome expansion in bonnet fungi (Mycena s.s.) driven by repeated elements and novel gene families across ecological guilds.</title>
        <authorList>
            <consortium name="Lawrence Berkeley National Laboratory"/>
            <person name="Harder C.B."/>
            <person name="Miyauchi S."/>
            <person name="Viragh M."/>
            <person name="Kuo A."/>
            <person name="Thoen E."/>
            <person name="Andreopoulos B."/>
            <person name="Lu D."/>
            <person name="Skrede I."/>
            <person name="Drula E."/>
            <person name="Henrissat B."/>
            <person name="Morin E."/>
            <person name="Kohler A."/>
            <person name="Barry K."/>
            <person name="LaButti K."/>
            <person name="Morin E."/>
            <person name="Salamov A."/>
            <person name="Lipzen A."/>
            <person name="Mereny Z."/>
            <person name="Hegedus B."/>
            <person name="Baldrian P."/>
            <person name="Stursova M."/>
            <person name="Weitz H."/>
            <person name="Taylor A."/>
            <person name="Grigoriev I.V."/>
            <person name="Nagy L.G."/>
            <person name="Martin F."/>
            <person name="Kauserud H."/>
        </authorList>
    </citation>
    <scope>NUCLEOTIDE SEQUENCE</scope>
    <source>
        <strain evidence="2">CBHHK200</strain>
    </source>
</reference>
<dbReference type="PANTHER" id="PTHR37535:SF3">
    <property type="entry name" value="FLUG DOMAIN-CONTAINING PROTEIN"/>
    <property type="match status" value="1"/>
</dbReference>
<evidence type="ECO:0000313" key="2">
    <source>
        <dbReference type="EMBL" id="KAJ7040771.1"/>
    </source>
</evidence>
<accession>A0AAD6T6K1</accession>
<evidence type="ECO:0000313" key="3">
    <source>
        <dbReference type="Proteomes" id="UP001218188"/>
    </source>
</evidence>
<proteinExistence type="predicted"/>
<protein>
    <submittedName>
        <fullName evidence="2">Uncharacterized protein</fullName>
    </submittedName>
</protein>
<feature type="compositionally biased region" description="Polar residues" evidence="1">
    <location>
        <begin position="622"/>
        <end position="634"/>
    </location>
</feature>
<name>A0AAD6T6K1_9AGAR</name>
<gene>
    <name evidence="2" type="ORF">C8F04DRAFT_1082078</name>
</gene>
<dbReference type="EMBL" id="JARJCM010000020">
    <property type="protein sequence ID" value="KAJ7040771.1"/>
    <property type="molecule type" value="Genomic_DNA"/>
</dbReference>
<sequence>MAGRRTRLDAAERYFLLPQEEVERIDEEVQLSSEFEELAESTIRRREDTKVEIEIFWTRKGNVADPWTLPVQAMTTLLKTWMTVKVEGTKPSPKRVARGATHVTYSTLKSWFMSIVRIVSKHVTEGQKTLNDSLYTELCKHKGYLTVRYKLEVLQDRKQFCGRNEIRLMTETMWANCEDLEWTLQTDLVLKTIFMTGVRPGSCSPSTEKYLREGRFLKWGDVHVMVKAFAEFWSDISFTALKGYNLIAAKRHEANLRPATRPDNVIFEVAPPLLLLALHRGIIKGITTLDELLACRNFRLEWEDWALDQPIFLRGKIGGHPGCQSGVAMRAKGITEALATVGRAVGLDFESYDLRRNFGDEIEENYGEAGAQIGLTHTKNSNTFGTNYGRQSANLDGSGSVLHEDIANRYELNQYRTPALEGNVGLANETVERLMKMTERATTASGLDTSARQLKRRADAIIIPSAAPPTPYIDRTITDTQCRAHPYWLDFVRDTEFRRRENEMLRHSKIFQAALDDIPALPGHNPHRTPYAKLLAAYPNNPELLDALATWRQLKSIHDAAARRKIHAIRAAISLSRASTSSGTDGPVDTYDLRQVRVEQFADHSMLVDLAFAHAKEGRPGPSTSTSTNDQASASEVAEDVADEPPIDDLLDPNFVPFEEGDAGDIDPDEVPSWVIRAGYMRMLWSCGKKTHSVCPECQLDPTASDEDRAREWTAWHLQRHRDQFHTVAMQLVRWYTKHKTCLLCALDNNSTAEKLYSARSTYTRHINRAKGPHAGDPRLRLPQLAEIEVAPPDGFLSLEEQEREDQRWFELFGSTALPPLFLDSPQAEQLLVGASVVAVDENEFVQDVLDARAVNLAYKRLKISKEQFIFVQSSASLYESVP</sequence>
<dbReference type="PANTHER" id="PTHR37535">
    <property type="entry name" value="FLUG DOMAIN PROTEIN"/>
    <property type="match status" value="1"/>
</dbReference>
<organism evidence="2 3">
    <name type="scientific">Mycena alexandri</name>
    <dbReference type="NCBI Taxonomy" id="1745969"/>
    <lineage>
        <taxon>Eukaryota</taxon>
        <taxon>Fungi</taxon>
        <taxon>Dikarya</taxon>
        <taxon>Basidiomycota</taxon>
        <taxon>Agaricomycotina</taxon>
        <taxon>Agaricomycetes</taxon>
        <taxon>Agaricomycetidae</taxon>
        <taxon>Agaricales</taxon>
        <taxon>Marasmiineae</taxon>
        <taxon>Mycenaceae</taxon>
        <taxon>Mycena</taxon>
    </lineage>
</organism>
<feature type="region of interest" description="Disordered" evidence="1">
    <location>
        <begin position="616"/>
        <end position="648"/>
    </location>
</feature>
<dbReference type="Proteomes" id="UP001218188">
    <property type="component" value="Unassembled WGS sequence"/>
</dbReference>
<dbReference type="AlphaFoldDB" id="A0AAD6T6K1"/>
<keyword evidence="3" id="KW-1185">Reference proteome</keyword>
<evidence type="ECO:0000256" key="1">
    <source>
        <dbReference type="SAM" id="MobiDB-lite"/>
    </source>
</evidence>
<comment type="caution">
    <text evidence="2">The sequence shown here is derived from an EMBL/GenBank/DDBJ whole genome shotgun (WGS) entry which is preliminary data.</text>
</comment>
<feature type="compositionally biased region" description="Acidic residues" evidence="1">
    <location>
        <begin position="637"/>
        <end position="648"/>
    </location>
</feature>